<dbReference type="GO" id="GO:0000447">
    <property type="term" value="P:endonucleolytic cleavage in ITS1 to separate SSU-rRNA from 5.8S rRNA and LSU-rRNA from tricistronic rRNA transcript (SSU-rRNA, 5.8S rRNA, LSU-rRNA)"/>
    <property type="evidence" value="ECO:0007669"/>
    <property type="project" value="TreeGrafter"/>
</dbReference>
<evidence type="ECO:0000256" key="2">
    <source>
        <dbReference type="ARBA" id="ARBA00017294"/>
    </source>
</evidence>
<dbReference type="GO" id="GO:0030686">
    <property type="term" value="C:90S preribosome"/>
    <property type="evidence" value="ECO:0007669"/>
    <property type="project" value="TreeGrafter"/>
</dbReference>
<feature type="region of interest" description="Disordered" evidence="3">
    <location>
        <begin position="413"/>
        <end position="454"/>
    </location>
</feature>
<feature type="compositionally biased region" description="Acidic residues" evidence="3">
    <location>
        <begin position="366"/>
        <end position="376"/>
    </location>
</feature>
<dbReference type="PANTHER" id="PTHR14490">
    <property type="entry name" value="ZINC FINGER, ZZ TYPE"/>
    <property type="match status" value="1"/>
</dbReference>
<protein>
    <recommendedName>
        <fullName evidence="2">Protein KRI1 homolog</fullName>
    </recommendedName>
</protein>
<comment type="similarity">
    <text evidence="1">Belongs to the KRI1 family.</text>
</comment>
<feature type="domain" description="Kri1-like C-terminal" evidence="4">
    <location>
        <begin position="456"/>
        <end position="543"/>
    </location>
</feature>
<dbReference type="Pfam" id="PF12936">
    <property type="entry name" value="Kri1_C"/>
    <property type="match status" value="1"/>
</dbReference>
<dbReference type="InterPro" id="IPR018034">
    <property type="entry name" value="Kri1"/>
</dbReference>
<gene>
    <name evidence="5" type="ORF">g.12100</name>
</gene>
<evidence type="ECO:0000313" key="5">
    <source>
        <dbReference type="EMBL" id="JAT17094.1"/>
    </source>
</evidence>
<dbReference type="InterPro" id="IPR024626">
    <property type="entry name" value="Kri1-like_C"/>
</dbReference>
<feature type="compositionally biased region" description="Basic and acidic residues" evidence="3">
    <location>
        <begin position="264"/>
        <end position="292"/>
    </location>
</feature>
<sequence length="770" mass="91219">VISNKNLLKKMKSKDKDELLEFSSEESQSEDDEEGWMLTEEVEKEFYNTLTKIKNKDPKIYEKDAEFFKDIQLPDNVTKKGSKTKPLTLQDYERKMIIEKGAEWSEGDSEVDDKAEEYQGPTYVQEQEELKKSFKVKMNSISDDDGDDSDGEWTGFLKKRQKTAEERIKEEEDFNKMLKEQGNRSDNENETEPIQDYWSNPELNEDDQFLREYILNKKFLDKNDEDSIPVMAAQKYEAEDKCSHRFEEADQEFIKRYPRTMENSLRRKDENRKKKRDEVKERKLKEKEKKKAEVKIKKKLKRKEIEEKLEELKKLTGNDQLENVLDQDFDIDEYDKAMQRLFNDEFYSQDDPNFKPGCTSLNQDDWNTEGEYEGTGETEKYDNSYQPEGYEGVAEEDEYLNCEDPNFNMDCDYDPTLVKPKEESSRSRRRKDKHRRTTVSEAVSQEKPTFDPTTHKSLQEYMDQYYAIDCEDFIGDLACRFKYRRTVPNSYGLTIEEIFTADEKELERWCSIKRITRIKPEFKEKGDLKVYQKKAADERLKRKILPSLYKKHKEEKENKTWVEEKEQPKKSELITSLNENVAKENTEELENFNKSGSNHILEATISVKKAKTKKKKKKEVEQKEQRKKSESTTSTIDTVAKESRKKLENFNESSTNHIPDATSSVKKTKKKKKKKKQKVKENIDLTKQEKVPVLSLKRKLQTTDTNQRRKKRKTNDQHNSFVKSTSKFGNNRGQHNEKKKEHSTLTEMSDARLLAYGIKPKKFRNKLKYS</sequence>
<feature type="compositionally biased region" description="Polar residues" evidence="3">
    <location>
        <begin position="439"/>
        <end position="452"/>
    </location>
</feature>
<proteinExistence type="inferred from homology"/>
<feature type="compositionally biased region" description="Basic and acidic residues" evidence="3">
    <location>
        <begin position="734"/>
        <end position="744"/>
    </location>
</feature>
<feature type="compositionally biased region" description="Basic residues" evidence="3">
    <location>
        <begin position="427"/>
        <end position="437"/>
    </location>
</feature>
<dbReference type="GO" id="GO:0005730">
    <property type="term" value="C:nucleolus"/>
    <property type="evidence" value="ECO:0007669"/>
    <property type="project" value="TreeGrafter"/>
</dbReference>
<feature type="compositionally biased region" description="Polar residues" evidence="3">
    <location>
        <begin position="650"/>
        <end position="665"/>
    </location>
</feature>
<feature type="compositionally biased region" description="Basic and acidic residues" evidence="3">
    <location>
        <begin position="618"/>
        <end position="630"/>
    </location>
</feature>
<evidence type="ECO:0000259" key="4">
    <source>
        <dbReference type="Pfam" id="PF12936"/>
    </source>
</evidence>
<feature type="region of interest" description="Disordered" evidence="3">
    <location>
        <begin position="161"/>
        <end position="202"/>
    </location>
</feature>
<accession>A0A1B6L0N2</accession>
<evidence type="ECO:0000256" key="3">
    <source>
        <dbReference type="SAM" id="MobiDB-lite"/>
    </source>
</evidence>
<feature type="compositionally biased region" description="Basic and acidic residues" evidence="3">
    <location>
        <begin position="639"/>
        <end position="649"/>
    </location>
</feature>
<feature type="region of interest" description="Disordered" evidence="3">
    <location>
        <begin position="609"/>
        <end position="746"/>
    </location>
</feature>
<name>A0A1B6L0N2_9HEMI</name>
<feature type="region of interest" description="Disordered" evidence="3">
    <location>
        <begin position="347"/>
        <end position="387"/>
    </location>
</feature>
<feature type="non-terminal residue" evidence="5">
    <location>
        <position position="1"/>
    </location>
</feature>
<reference evidence="5" key="1">
    <citation type="submission" date="2015-11" db="EMBL/GenBank/DDBJ databases">
        <title>De novo transcriptome assembly of four potential Pierce s Disease insect vectors from Arizona vineyards.</title>
        <authorList>
            <person name="Tassone E.E."/>
        </authorList>
    </citation>
    <scope>NUCLEOTIDE SEQUENCE</scope>
</reference>
<feature type="compositionally biased region" description="Polar residues" evidence="3">
    <location>
        <begin position="717"/>
        <end position="733"/>
    </location>
</feature>
<feature type="region of interest" description="Disordered" evidence="3">
    <location>
        <begin position="101"/>
        <end position="126"/>
    </location>
</feature>
<feature type="compositionally biased region" description="Acidic residues" evidence="3">
    <location>
        <begin position="105"/>
        <end position="115"/>
    </location>
</feature>
<dbReference type="EMBL" id="GEBQ01022883">
    <property type="protein sequence ID" value="JAT17094.1"/>
    <property type="molecule type" value="Transcribed_RNA"/>
</dbReference>
<dbReference type="PANTHER" id="PTHR14490:SF5">
    <property type="entry name" value="PROTEIN KRI1 HOMOLOG"/>
    <property type="match status" value="1"/>
</dbReference>
<evidence type="ECO:0000256" key="1">
    <source>
        <dbReference type="ARBA" id="ARBA00007473"/>
    </source>
</evidence>
<feature type="compositionally biased region" description="Basic and acidic residues" evidence="3">
    <location>
        <begin position="679"/>
        <end position="690"/>
    </location>
</feature>
<feature type="compositionally biased region" description="Basic and acidic residues" evidence="3">
    <location>
        <begin position="162"/>
        <end position="187"/>
    </location>
</feature>
<feature type="region of interest" description="Disordered" evidence="3">
    <location>
        <begin position="253"/>
        <end position="292"/>
    </location>
</feature>
<dbReference type="Pfam" id="PF05178">
    <property type="entry name" value="Kri1"/>
    <property type="match status" value="1"/>
</dbReference>
<feature type="compositionally biased region" description="Basic residues" evidence="3">
    <location>
        <begin position="666"/>
        <end position="678"/>
    </location>
</feature>
<dbReference type="AlphaFoldDB" id="A0A1B6L0N2"/>
<organism evidence="5">
    <name type="scientific">Graphocephala atropunctata</name>
    <dbReference type="NCBI Taxonomy" id="36148"/>
    <lineage>
        <taxon>Eukaryota</taxon>
        <taxon>Metazoa</taxon>
        <taxon>Ecdysozoa</taxon>
        <taxon>Arthropoda</taxon>
        <taxon>Hexapoda</taxon>
        <taxon>Insecta</taxon>
        <taxon>Pterygota</taxon>
        <taxon>Neoptera</taxon>
        <taxon>Paraneoptera</taxon>
        <taxon>Hemiptera</taxon>
        <taxon>Auchenorrhyncha</taxon>
        <taxon>Membracoidea</taxon>
        <taxon>Cicadellidae</taxon>
        <taxon>Cicadellinae</taxon>
        <taxon>Cicadellini</taxon>
        <taxon>Graphocephala</taxon>
    </lineage>
</organism>